<name>A0AC60P3A3_IXOPE</name>
<evidence type="ECO:0000313" key="1">
    <source>
        <dbReference type="EMBL" id="KAG0413853.1"/>
    </source>
</evidence>
<organism evidence="1 2">
    <name type="scientific">Ixodes persulcatus</name>
    <name type="common">Taiga tick</name>
    <dbReference type="NCBI Taxonomy" id="34615"/>
    <lineage>
        <taxon>Eukaryota</taxon>
        <taxon>Metazoa</taxon>
        <taxon>Ecdysozoa</taxon>
        <taxon>Arthropoda</taxon>
        <taxon>Chelicerata</taxon>
        <taxon>Arachnida</taxon>
        <taxon>Acari</taxon>
        <taxon>Parasitiformes</taxon>
        <taxon>Ixodida</taxon>
        <taxon>Ixodoidea</taxon>
        <taxon>Ixodidae</taxon>
        <taxon>Ixodinae</taxon>
        <taxon>Ixodes</taxon>
    </lineage>
</organism>
<sequence>MQPPDAAHSGSSFSWASVRHNACSLFGASALVTVAALGTYLTVAVHPGFLPILVVPLLVLCHVLVHPKTAKSCYFGPPVIRYAMPEEFSYKIMVAKPQPNYMAIPVRKAAPQPQAPIRVATNRGAYCAPIVPSFQATPTAIVVM</sequence>
<gene>
    <name evidence="1" type="ORF">HPB47_008995</name>
</gene>
<proteinExistence type="predicted"/>
<dbReference type="Proteomes" id="UP000805193">
    <property type="component" value="Unassembled WGS sequence"/>
</dbReference>
<dbReference type="EMBL" id="JABSTQ010011228">
    <property type="protein sequence ID" value="KAG0413853.1"/>
    <property type="molecule type" value="Genomic_DNA"/>
</dbReference>
<protein>
    <submittedName>
        <fullName evidence="1">Uncharacterized protein</fullName>
    </submittedName>
</protein>
<accession>A0AC60P3A3</accession>
<keyword evidence="2" id="KW-1185">Reference proteome</keyword>
<evidence type="ECO:0000313" key="2">
    <source>
        <dbReference type="Proteomes" id="UP000805193"/>
    </source>
</evidence>
<reference evidence="1 2" key="1">
    <citation type="journal article" date="2020" name="Cell">
        <title>Large-Scale Comparative Analyses of Tick Genomes Elucidate Their Genetic Diversity and Vector Capacities.</title>
        <authorList>
            <consortium name="Tick Genome and Microbiome Consortium (TIGMIC)"/>
            <person name="Jia N."/>
            <person name="Wang J."/>
            <person name="Shi W."/>
            <person name="Du L."/>
            <person name="Sun Y."/>
            <person name="Zhan W."/>
            <person name="Jiang J.F."/>
            <person name="Wang Q."/>
            <person name="Zhang B."/>
            <person name="Ji P."/>
            <person name="Bell-Sakyi L."/>
            <person name="Cui X.M."/>
            <person name="Yuan T.T."/>
            <person name="Jiang B.G."/>
            <person name="Yang W.F."/>
            <person name="Lam T.T."/>
            <person name="Chang Q.C."/>
            <person name="Ding S.J."/>
            <person name="Wang X.J."/>
            <person name="Zhu J.G."/>
            <person name="Ruan X.D."/>
            <person name="Zhao L."/>
            <person name="Wei J.T."/>
            <person name="Ye R.Z."/>
            <person name="Que T.C."/>
            <person name="Du C.H."/>
            <person name="Zhou Y.H."/>
            <person name="Cheng J.X."/>
            <person name="Dai P.F."/>
            <person name="Guo W.B."/>
            <person name="Han X.H."/>
            <person name="Huang E.J."/>
            <person name="Li L.F."/>
            <person name="Wei W."/>
            <person name="Gao Y.C."/>
            <person name="Liu J.Z."/>
            <person name="Shao H.Z."/>
            <person name="Wang X."/>
            <person name="Wang C.C."/>
            <person name="Yang T.C."/>
            <person name="Huo Q.B."/>
            <person name="Li W."/>
            <person name="Chen H.Y."/>
            <person name="Chen S.E."/>
            <person name="Zhou L.G."/>
            <person name="Ni X.B."/>
            <person name="Tian J.H."/>
            <person name="Sheng Y."/>
            <person name="Liu T."/>
            <person name="Pan Y.S."/>
            <person name="Xia L.Y."/>
            <person name="Li J."/>
            <person name="Zhao F."/>
            <person name="Cao W.C."/>
        </authorList>
    </citation>
    <scope>NUCLEOTIDE SEQUENCE [LARGE SCALE GENOMIC DNA]</scope>
    <source>
        <strain evidence="1">Iper-2018</strain>
    </source>
</reference>
<comment type="caution">
    <text evidence="1">The sequence shown here is derived from an EMBL/GenBank/DDBJ whole genome shotgun (WGS) entry which is preliminary data.</text>
</comment>